<dbReference type="GeneID" id="19525873"/>
<dbReference type="RefSeq" id="YP_009036235.1">
    <property type="nucleotide sequence ID" value="NC_024211.1"/>
</dbReference>
<evidence type="ECO:0000313" key="2">
    <source>
        <dbReference type="Proteomes" id="UP000026906"/>
    </source>
</evidence>
<protein>
    <submittedName>
        <fullName evidence="1">Uncharacterized protein</fullName>
    </submittedName>
</protein>
<name>A0A024B3J0_9CAUD</name>
<proteinExistence type="predicted"/>
<accession>A0A024B3J0</accession>
<reference evidence="2" key="1">
    <citation type="submission" date="2014-09" db="EMBL/GenBank/DDBJ databases">
        <authorList>
            <person name="Sauder A.B."/>
            <person name="McKenzie Q.R."/>
            <person name="Temple L.M."/>
            <person name="Alexis B.K."/>
            <person name="Al-Atrache Z."/>
            <person name="Lewis L.O."/>
            <person name="Loesser-Casey K.E."/>
            <person name="Mitchell K.J."/>
        </authorList>
    </citation>
    <scope>NUCLEOTIDE SEQUENCE [LARGE SCALE GENOMIC DNA]</scope>
</reference>
<keyword evidence="2" id="KW-1185">Reference proteome</keyword>
<evidence type="ECO:0000313" key="1">
    <source>
        <dbReference type="EMBL" id="AHZ10746.1"/>
    </source>
</evidence>
<dbReference type="Proteomes" id="UP000026906">
    <property type="component" value="Segment"/>
</dbReference>
<organism evidence="1 2">
    <name type="scientific">Bacillus phage Megatron</name>
    <dbReference type="NCBI Taxonomy" id="1486661"/>
    <lineage>
        <taxon>Viruses</taxon>
        <taxon>Duplodnaviria</taxon>
        <taxon>Heunggongvirae</taxon>
        <taxon>Uroviricota</taxon>
        <taxon>Caudoviricetes</taxon>
        <taxon>Herelleviridae</taxon>
        <taxon>Bastillevirinae</taxon>
        <taxon>Wphvirus</taxon>
        <taxon>Wphvirus megatron</taxon>
    </lineage>
</organism>
<dbReference type="EMBL" id="KJ489401">
    <property type="protein sequence ID" value="AHZ10746.1"/>
    <property type="molecule type" value="Genomic_DNA"/>
</dbReference>
<dbReference type="KEGG" id="vg:19525873"/>
<sequence>MPTCRQEITLTMLRHAQDDEPTWIIHQANGNEVDRGTGEFIFKRGRTYTLDGTRYIVSDIGHGREGLMNICKVHFSTFLDRVHGGEITELLKSERNV</sequence>